<dbReference type="EC" id="7.1.1.-" evidence="12"/>
<feature type="domain" description="4Fe-4S ferredoxin-type" evidence="13">
    <location>
        <begin position="40"/>
        <end position="70"/>
    </location>
</feature>
<dbReference type="EMBL" id="MFIV01000220">
    <property type="protein sequence ID" value="OGF97619.1"/>
    <property type="molecule type" value="Genomic_DNA"/>
</dbReference>
<reference evidence="14 15" key="1">
    <citation type="journal article" date="2016" name="Nat. Commun.">
        <title>Thousands of microbial genomes shed light on interconnected biogeochemical processes in an aquifer system.</title>
        <authorList>
            <person name="Anantharaman K."/>
            <person name="Brown C.T."/>
            <person name="Hug L.A."/>
            <person name="Sharon I."/>
            <person name="Castelle C.J."/>
            <person name="Probst A.J."/>
            <person name="Thomas B.C."/>
            <person name="Singh A."/>
            <person name="Wilkins M.J."/>
            <person name="Karaoz U."/>
            <person name="Brodie E.L."/>
            <person name="Williams K.H."/>
            <person name="Hubbard S.S."/>
            <person name="Banfield J.F."/>
        </authorList>
    </citation>
    <scope>NUCLEOTIDE SEQUENCE [LARGE SCALE GENOMIC DNA]</scope>
</reference>
<evidence type="ECO:0000256" key="6">
    <source>
        <dbReference type="ARBA" id="ARBA00022967"/>
    </source>
</evidence>
<dbReference type="PANTHER" id="PTHR10849:SF24">
    <property type="entry name" value="NADH-QUINONE OXIDOREDUCTASE SUBUNIT I 2"/>
    <property type="match status" value="1"/>
</dbReference>
<keyword evidence="3 12" id="KW-0874">Quinone</keyword>
<comment type="function">
    <text evidence="12">NDH-1 shuttles electrons from NADH, via FMN and iron-sulfur (Fe-S) centers, to quinones in the respiratory chain. The immediate electron acceptor for the enzyme in this species is believed to be ubiquinone. Couples the redox reaction to proton translocation (for every two electrons transferred, four hydrogen ions are translocated across the cytoplasmic membrane), and thus conserves the redox energy in a proton gradient.</text>
</comment>
<evidence type="ECO:0000256" key="2">
    <source>
        <dbReference type="ARBA" id="ARBA00022485"/>
    </source>
</evidence>
<keyword evidence="5" id="KW-0677">Repeat</keyword>
<comment type="catalytic activity">
    <reaction evidence="12">
        <text>a quinone + NADH + 5 H(+)(in) = a quinol + NAD(+) + 4 H(+)(out)</text>
        <dbReference type="Rhea" id="RHEA:57888"/>
        <dbReference type="ChEBI" id="CHEBI:15378"/>
        <dbReference type="ChEBI" id="CHEBI:24646"/>
        <dbReference type="ChEBI" id="CHEBI:57540"/>
        <dbReference type="ChEBI" id="CHEBI:57945"/>
        <dbReference type="ChEBI" id="CHEBI:132124"/>
    </reaction>
</comment>
<evidence type="ECO:0000256" key="9">
    <source>
        <dbReference type="ARBA" id="ARBA00023027"/>
    </source>
</evidence>
<feature type="binding site" evidence="12">
    <location>
        <position position="53"/>
    </location>
    <ligand>
        <name>[4Fe-4S] cluster</name>
        <dbReference type="ChEBI" id="CHEBI:49883"/>
        <label>1</label>
    </ligand>
</feature>
<keyword evidence="4 12" id="KW-0479">Metal-binding</keyword>
<feature type="binding site" evidence="12">
    <location>
        <position position="50"/>
    </location>
    <ligand>
        <name>[4Fe-4S] cluster</name>
        <dbReference type="ChEBI" id="CHEBI:49883"/>
        <label>1</label>
    </ligand>
</feature>
<dbReference type="Pfam" id="PF12838">
    <property type="entry name" value="Fer4_7"/>
    <property type="match status" value="1"/>
</dbReference>
<comment type="cofactor">
    <cofactor evidence="12">
        <name>[4Fe-4S] cluster</name>
        <dbReference type="ChEBI" id="CHEBI:49883"/>
    </cofactor>
    <text evidence="12">Binds 2 [4Fe-4S] clusters per subunit.</text>
</comment>
<evidence type="ECO:0000259" key="13">
    <source>
        <dbReference type="PROSITE" id="PS51379"/>
    </source>
</evidence>
<proteinExistence type="inferred from homology"/>
<comment type="subcellular location">
    <subcellularLocation>
        <location evidence="12">Cell membrane</location>
        <topology evidence="12">Peripheral membrane protein</topology>
    </subcellularLocation>
</comment>
<dbReference type="GO" id="GO:0050136">
    <property type="term" value="F:NADH dehydrogenase (quinone) (non-electrogenic) activity"/>
    <property type="evidence" value="ECO:0007669"/>
    <property type="project" value="UniProtKB-UniRule"/>
</dbReference>
<dbReference type="InterPro" id="IPR017896">
    <property type="entry name" value="4Fe4S_Fe-S-bd"/>
</dbReference>
<feature type="binding site" evidence="12">
    <location>
        <position position="97"/>
    </location>
    <ligand>
        <name>[4Fe-4S] cluster</name>
        <dbReference type="ChEBI" id="CHEBI:49883"/>
        <label>2</label>
    </ligand>
</feature>
<keyword evidence="10 12" id="KW-0830">Ubiquinone</keyword>
<evidence type="ECO:0000256" key="4">
    <source>
        <dbReference type="ARBA" id="ARBA00022723"/>
    </source>
</evidence>
<comment type="subunit">
    <text evidence="12">NDH-1 is composed of 14 different subunits. Subunits NuoA, H, J, K, L, M, N constitute the membrane sector of the complex.</text>
</comment>
<feature type="domain" description="4Fe-4S ferredoxin-type" evidence="13">
    <location>
        <begin position="82"/>
        <end position="111"/>
    </location>
</feature>
<keyword evidence="6 12" id="KW-1278">Translocase</keyword>
<evidence type="ECO:0000256" key="11">
    <source>
        <dbReference type="ARBA" id="ARBA00023136"/>
    </source>
</evidence>
<keyword evidence="7 12" id="KW-0408">Iron</keyword>
<dbReference type="HAMAP" id="MF_01351">
    <property type="entry name" value="NDH1_NuoI"/>
    <property type="match status" value="1"/>
</dbReference>
<dbReference type="GO" id="GO:0048038">
    <property type="term" value="F:quinone binding"/>
    <property type="evidence" value="ECO:0007669"/>
    <property type="project" value="UniProtKB-KW"/>
</dbReference>
<evidence type="ECO:0000256" key="5">
    <source>
        <dbReference type="ARBA" id="ARBA00022737"/>
    </source>
</evidence>
<dbReference type="GO" id="GO:0005886">
    <property type="term" value="C:plasma membrane"/>
    <property type="evidence" value="ECO:0007669"/>
    <property type="project" value="UniProtKB-SubCell"/>
</dbReference>
<feature type="binding site" evidence="12">
    <location>
        <position position="56"/>
    </location>
    <ligand>
        <name>[4Fe-4S] cluster</name>
        <dbReference type="ChEBI" id="CHEBI:49883"/>
        <label>1</label>
    </ligand>
</feature>
<gene>
    <name evidence="12" type="primary">nuoI</name>
    <name evidence="14" type="ORF">A2Z86_00415</name>
</gene>
<evidence type="ECO:0000256" key="1">
    <source>
        <dbReference type="ARBA" id="ARBA00022475"/>
    </source>
</evidence>
<keyword evidence="2 12" id="KW-0004">4Fe-4S</keyword>
<keyword evidence="9 12" id="KW-0520">NAD</keyword>
<feature type="binding site" evidence="12">
    <location>
        <position position="101"/>
    </location>
    <ligand>
        <name>[4Fe-4S] cluster</name>
        <dbReference type="ChEBI" id="CHEBI:49883"/>
        <label>1</label>
    </ligand>
</feature>
<dbReference type="SUPFAM" id="SSF54862">
    <property type="entry name" value="4Fe-4S ferredoxins"/>
    <property type="match status" value="1"/>
</dbReference>
<evidence type="ECO:0000256" key="3">
    <source>
        <dbReference type="ARBA" id="ARBA00022719"/>
    </source>
</evidence>
<keyword evidence="1 12" id="KW-1003">Cell membrane</keyword>
<evidence type="ECO:0000256" key="10">
    <source>
        <dbReference type="ARBA" id="ARBA00023075"/>
    </source>
</evidence>
<feature type="binding site" evidence="12">
    <location>
        <position position="91"/>
    </location>
    <ligand>
        <name>[4Fe-4S] cluster</name>
        <dbReference type="ChEBI" id="CHEBI:49883"/>
        <label>2</label>
    </ligand>
</feature>
<dbReference type="InterPro" id="IPR010226">
    <property type="entry name" value="NADH_quinone_OxRdtase_chainI"/>
</dbReference>
<dbReference type="InterPro" id="IPR017900">
    <property type="entry name" value="4Fe4S_Fe_S_CS"/>
</dbReference>
<dbReference type="PROSITE" id="PS51379">
    <property type="entry name" value="4FE4S_FER_2"/>
    <property type="match status" value="2"/>
</dbReference>
<evidence type="ECO:0000313" key="15">
    <source>
        <dbReference type="Proteomes" id="UP000176992"/>
    </source>
</evidence>
<dbReference type="GO" id="GO:0005506">
    <property type="term" value="F:iron ion binding"/>
    <property type="evidence" value="ECO:0007669"/>
    <property type="project" value="UniProtKB-UniRule"/>
</dbReference>
<evidence type="ECO:0000256" key="12">
    <source>
        <dbReference type="HAMAP-Rule" id="MF_01351"/>
    </source>
</evidence>
<dbReference type="AlphaFoldDB" id="A0A1F5YC03"/>
<comment type="caution">
    <text evidence="14">The sequence shown here is derived from an EMBL/GenBank/DDBJ whole genome shotgun (WGS) entry which is preliminary data.</text>
</comment>
<keyword evidence="11 12" id="KW-0472">Membrane</keyword>
<dbReference type="GO" id="GO:0051539">
    <property type="term" value="F:4 iron, 4 sulfur cluster binding"/>
    <property type="evidence" value="ECO:0007669"/>
    <property type="project" value="UniProtKB-KW"/>
</dbReference>
<sequence length="151" mass="17726">MFFHTLHFVGIKTRRKGAVTIQYPEEHRGYHHRLRTAHYLTKREDGSPRCVGCMMCETICPAHCIYIVAHEHPDPNVEKQAYKFTIDMGKCVYCGFCVEACPEDAIRMDSGHLEISEYTREGMMYHIDRLLAAKHDPKPYKDYDKWMKEDP</sequence>
<dbReference type="PROSITE" id="PS00198">
    <property type="entry name" value="4FE4S_FER_1"/>
    <property type="match status" value="1"/>
</dbReference>
<name>A0A1F5YC03_9BACT</name>
<feature type="binding site" evidence="12">
    <location>
        <position position="60"/>
    </location>
    <ligand>
        <name>[4Fe-4S] cluster</name>
        <dbReference type="ChEBI" id="CHEBI:49883"/>
        <label>2</label>
    </ligand>
</feature>
<dbReference type="PANTHER" id="PTHR10849">
    <property type="entry name" value="NADH DEHYDROGENASE UBIQUINONE IRON-SULFUR PROTEIN 8, MITOCHONDRIAL"/>
    <property type="match status" value="1"/>
</dbReference>
<feature type="binding site" evidence="12">
    <location>
        <position position="94"/>
    </location>
    <ligand>
        <name>[4Fe-4S] cluster</name>
        <dbReference type="ChEBI" id="CHEBI:49883"/>
        <label>2</label>
    </ligand>
</feature>
<comment type="similarity">
    <text evidence="12">Belongs to the complex I 23 kDa subunit family.</text>
</comment>
<organism evidence="14 15">
    <name type="scientific">Candidatus Glassbacteria bacterium GWA2_58_10</name>
    <dbReference type="NCBI Taxonomy" id="1817865"/>
    <lineage>
        <taxon>Bacteria</taxon>
        <taxon>Candidatus Glassiibacteriota</taxon>
    </lineage>
</organism>
<evidence type="ECO:0000256" key="7">
    <source>
        <dbReference type="ARBA" id="ARBA00023004"/>
    </source>
</evidence>
<evidence type="ECO:0000313" key="14">
    <source>
        <dbReference type="EMBL" id="OGF97619.1"/>
    </source>
</evidence>
<dbReference type="Proteomes" id="UP000176992">
    <property type="component" value="Unassembled WGS sequence"/>
</dbReference>
<accession>A0A1F5YC03</accession>
<evidence type="ECO:0000256" key="8">
    <source>
        <dbReference type="ARBA" id="ARBA00023014"/>
    </source>
</evidence>
<protein>
    <recommendedName>
        <fullName evidence="12">NADH-quinone oxidoreductase subunit I</fullName>
        <ecNumber evidence="12">7.1.1.-</ecNumber>
    </recommendedName>
    <alternativeName>
        <fullName evidence="12">NADH dehydrogenase I subunit I</fullName>
    </alternativeName>
    <alternativeName>
        <fullName evidence="12">NDH-1 subunit I</fullName>
    </alternativeName>
</protein>
<dbReference type="NCBIfam" id="TIGR01971">
    <property type="entry name" value="NuoI"/>
    <property type="match status" value="1"/>
</dbReference>
<dbReference type="Gene3D" id="3.30.70.3270">
    <property type="match status" value="1"/>
</dbReference>
<keyword evidence="8 12" id="KW-0411">Iron-sulfur</keyword>